<evidence type="ECO:0000259" key="16">
    <source>
        <dbReference type="Pfam" id="PF00133"/>
    </source>
</evidence>
<dbReference type="FunFam" id="3.40.50.620:FF:000020">
    <property type="entry name" value="Valine--tRNA ligase, mitochondrial"/>
    <property type="match status" value="1"/>
</dbReference>
<keyword evidence="5" id="KW-0963">Cytoplasm</keyword>
<feature type="compositionally biased region" description="Low complexity" evidence="14">
    <location>
        <begin position="41"/>
        <end position="51"/>
    </location>
</feature>
<feature type="region of interest" description="Disordered" evidence="14">
    <location>
        <begin position="1"/>
        <end position="51"/>
    </location>
</feature>
<dbReference type="InterPro" id="IPR001412">
    <property type="entry name" value="aa-tRNA-synth_I_CS"/>
</dbReference>
<dbReference type="Pfam" id="PF00487">
    <property type="entry name" value="FA_desaturase"/>
    <property type="match status" value="1"/>
</dbReference>
<dbReference type="InterPro" id="IPR009080">
    <property type="entry name" value="tRNAsynth_Ia_anticodon-bd"/>
</dbReference>
<dbReference type="Proteomes" id="UP000664169">
    <property type="component" value="Unassembled WGS sequence"/>
</dbReference>
<evidence type="ECO:0000256" key="9">
    <source>
        <dbReference type="ARBA" id="ARBA00022917"/>
    </source>
</evidence>
<evidence type="ECO:0000259" key="18">
    <source>
        <dbReference type="Pfam" id="PF08264"/>
    </source>
</evidence>
<feature type="domain" description="Methionyl/Valyl/Leucyl/Isoleucyl-tRNA synthetase anticodon-binding" evidence="18">
    <location>
        <begin position="1299"/>
        <end position="1446"/>
    </location>
</feature>
<evidence type="ECO:0000256" key="8">
    <source>
        <dbReference type="ARBA" id="ARBA00022840"/>
    </source>
</evidence>
<dbReference type="PRINTS" id="PR00986">
    <property type="entry name" value="TRNASYNTHVAL"/>
</dbReference>
<evidence type="ECO:0000256" key="13">
    <source>
        <dbReference type="ARBA" id="ARBA00047552"/>
    </source>
</evidence>
<accession>A0A8H3IHZ4</accession>
<dbReference type="NCBIfam" id="TIGR00422">
    <property type="entry name" value="valS"/>
    <property type="match status" value="1"/>
</dbReference>
<dbReference type="InterPro" id="IPR002303">
    <property type="entry name" value="Valyl-tRNA_ligase"/>
</dbReference>
<keyword evidence="15" id="KW-0472">Membrane</keyword>
<dbReference type="InterPro" id="IPR014729">
    <property type="entry name" value="Rossmann-like_a/b/a_fold"/>
</dbReference>
<evidence type="ECO:0000256" key="12">
    <source>
        <dbReference type="ARBA" id="ARBA00040837"/>
    </source>
</evidence>
<dbReference type="GO" id="GO:0004832">
    <property type="term" value="F:valine-tRNA ligase activity"/>
    <property type="evidence" value="ECO:0007669"/>
    <property type="project" value="UniProtKB-EC"/>
</dbReference>
<name>A0A8H3IHZ4_9LECA</name>
<dbReference type="InterPro" id="IPR013155">
    <property type="entry name" value="M/V/L/I-tRNA-synth_anticd-bd"/>
</dbReference>
<comment type="caution">
    <text evidence="20">The sequence shown here is derived from an EMBL/GenBank/DDBJ whole genome shotgun (WGS) entry which is preliminary data.</text>
</comment>
<keyword evidence="6" id="KW-0436">Ligase</keyword>
<dbReference type="InterPro" id="IPR033705">
    <property type="entry name" value="Anticodon_Ia_Val"/>
</dbReference>
<comment type="similarity">
    <text evidence="3">Belongs to the class-I aminoacyl-tRNA synthetase family.</text>
</comment>
<evidence type="ECO:0000256" key="7">
    <source>
        <dbReference type="ARBA" id="ARBA00022741"/>
    </source>
</evidence>
<dbReference type="GO" id="GO:0006438">
    <property type="term" value="P:valyl-tRNA aminoacylation"/>
    <property type="evidence" value="ECO:0007669"/>
    <property type="project" value="InterPro"/>
</dbReference>
<evidence type="ECO:0000256" key="11">
    <source>
        <dbReference type="ARBA" id="ARBA00029936"/>
    </source>
</evidence>
<evidence type="ECO:0000256" key="14">
    <source>
        <dbReference type="SAM" id="MobiDB-lite"/>
    </source>
</evidence>
<dbReference type="OrthoDB" id="629407at2759"/>
<dbReference type="Pfam" id="PF08264">
    <property type="entry name" value="Anticodon_1"/>
    <property type="match status" value="1"/>
</dbReference>
<dbReference type="InterPro" id="IPR037118">
    <property type="entry name" value="Val-tRNA_synth_C_sf"/>
</dbReference>
<keyword evidence="7" id="KW-0547">Nucleotide-binding</keyword>
<keyword evidence="21" id="KW-1185">Reference proteome</keyword>
<dbReference type="PANTHER" id="PTHR11946:SF109">
    <property type="entry name" value="VALINE--TRNA LIGASE"/>
    <property type="match status" value="1"/>
</dbReference>
<dbReference type="GO" id="GO:0005739">
    <property type="term" value="C:mitochondrion"/>
    <property type="evidence" value="ECO:0007669"/>
    <property type="project" value="UniProtKB-SubCell"/>
</dbReference>
<dbReference type="CDD" id="cd00817">
    <property type="entry name" value="ValRS_core"/>
    <property type="match status" value="1"/>
</dbReference>
<evidence type="ECO:0000256" key="10">
    <source>
        <dbReference type="ARBA" id="ARBA00023146"/>
    </source>
</evidence>
<evidence type="ECO:0000256" key="6">
    <source>
        <dbReference type="ARBA" id="ARBA00022598"/>
    </source>
</evidence>
<evidence type="ECO:0000313" key="20">
    <source>
        <dbReference type="EMBL" id="CAF9928717.1"/>
    </source>
</evidence>
<dbReference type="InterPro" id="IPR005804">
    <property type="entry name" value="FA_desaturase_dom"/>
</dbReference>
<dbReference type="Pfam" id="PF10458">
    <property type="entry name" value="Val_tRNA-synt_C"/>
    <property type="match status" value="1"/>
</dbReference>
<dbReference type="InterPro" id="IPR002300">
    <property type="entry name" value="aa-tRNA-synth_Ia"/>
</dbReference>
<dbReference type="Gene3D" id="1.10.730.10">
    <property type="entry name" value="Isoleucyl-tRNA Synthetase, Domain 1"/>
    <property type="match status" value="1"/>
</dbReference>
<dbReference type="Gene3D" id="3.40.50.620">
    <property type="entry name" value="HUPs"/>
    <property type="match status" value="2"/>
</dbReference>
<dbReference type="Gene3D" id="3.90.740.10">
    <property type="entry name" value="Valyl/Leucyl/Isoleucyl-tRNA synthetase, editing domain"/>
    <property type="match status" value="1"/>
</dbReference>
<keyword evidence="10" id="KW-0030">Aminoacyl-tRNA synthetase</keyword>
<dbReference type="FunFam" id="3.40.50.620:FF:000078">
    <property type="entry name" value="Valine--tRNA ligase, mitochondrial"/>
    <property type="match status" value="1"/>
</dbReference>
<feature type="transmembrane region" description="Helical" evidence="15">
    <location>
        <begin position="130"/>
        <end position="152"/>
    </location>
</feature>
<feature type="transmembrane region" description="Helical" evidence="15">
    <location>
        <begin position="99"/>
        <end position="118"/>
    </location>
</feature>
<reference evidence="20" key="1">
    <citation type="submission" date="2021-03" db="EMBL/GenBank/DDBJ databases">
        <authorList>
            <person name="Tagirdzhanova G."/>
        </authorList>
    </citation>
    <scope>NUCLEOTIDE SEQUENCE</scope>
</reference>
<evidence type="ECO:0000256" key="5">
    <source>
        <dbReference type="ARBA" id="ARBA00022490"/>
    </source>
</evidence>
<keyword evidence="9" id="KW-0648">Protein biosynthesis</keyword>
<evidence type="ECO:0000256" key="2">
    <source>
        <dbReference type="ARBA" id="ARBA00004496"/>
    </source>
</evidence>
<evidence type="ECO:0000256" key="1">
    <source>
        <dbReference type="ARBA" id="ARBA00004173"/>
    </source>
</evidence>
<dbReference type="EMBL" id="CAJPDQ010000030">
    <property type="protein sequence ID" value="CAF9928717.1"/>
    <property type="molecule type" value="Genomic_DNA"/>
</dbReference>
<dbReference type="Gene3D" id="1.10.287.380">
    <property type="entry name" value="Valyl-tRNA synthetase, C-terminal domain"/>
    <property type="match status" value="1"/>
</dbReference>
<comment type="subcellular location">
    <subcellularLocation>
        <location evidence="2">Cytoplasm</location>
    </subcellularLocation>
    <subcellularLocation>
        <location evidence="1">Mitochondrion</location>
    </subcellularLocation>
</comment>
<feature type="domain" description="Aminoacyl-tRNA synthetase class Ia" evidence="16">
    <location>
        <begin position="612"/>
        <end position="1254"/>
    </location>
</feature>
<dbReference type="InterPro" id="IPR010978">
    <property type="entry name" value="tRNA-bd_arm"/>
</dbReference>
<dbReference type="InterPro" id="IPR009008">
    <property type="entry name" value="Val/Leu/Ile-tRNA-synth_edit"/>
</dbReference>
<dbReference type="FunFam" id="3.90.740.10:FF:000005">
    <property type="entry name" value="Valine--tRNA ligase, mitochondrial"/>
    <property type="match status" value="1"/>
</dbReference>
<keyword evidence="15" id="KW-1133">Transmembrane helix</keyword>
<dbReference type="HAMAP" id="MF_02004">
    <property type="entry name" value="Val_tRNA_synth_type1"/>
    <property type="match status" value="1"/>
</dbReference>
<evidence type="ECO:0000259" key="17">
    <source>
        <dbReference type="Pfam" id="PF00487"/>
    </source>
</evidence>
<evidence type="ECO:0000313" key="21">
    <source>
        <dbReference type="Proteomes" id="UP000664169"/>
    </source>
</evidence>
<proteinExistence type="inferred from homology"/>
<dbReference type="PANTHER" id="PTHR11946">
    <property type="entry name" value="VALYL-TRNA SYNTHETASES"/>
    <property type="match status" value="1"/>
</dbReference>
<feature type="domain" description="Fatty acid desaturase" evidence="17">
    <location>
        <begin position="132"/>
        <end position="418"/>
    </location>
</feature>
<feature type="compositionally biased region" description="Low complexity" evidence="14">
    <location>
        <begin position="17"/>
        <end position="32"/>
    </location>
</feature>
<dbReference type="SUPFAM" id="SSF52374">
    <property type="entry name" value="Nucleotidylyl transferase"/>
    <property type="match status" value="1"/>
</dbReference>
<keyword evidence="8" id="KW-0067">ATP-binding</keyword>
<dbReference type="FunFam" id="1.10.730.10:FF:000009">
    <property type="entry name" value="Valine--tRNA ligase, mitochondrial"/>
    <property type="match status" value="1"/>
</dbReference>
<feature type="compositionally biased region" description="Basic and acidic residues" evidence="14">
    <location>
        <begin position="518"/>
        <end position="550"/>
    </location>
</feature>
<comment type="catalytic activity">
    <reaction evidence="13">
        <text>tRNA(Val) + L-valine + ATP = L-valyl-tRNA(Val) + AMP + diphosphate</text>
        <dbReference type="Rhea" id="RHEA:10704"/>
        <dbReference type="Rhea" id="RHEA-COMP:9672"/>
        <dbReference type="Rhea" id="RHEA-COMP:9708"/>
        <dbReference type="ChEBI" id="CHEBI:30616"/>
        <dbReference type="ChEBI" id="CHEBI:33019"/>
        <dbReference type="ChEBI" id="CHEBI:57762"/>
        <dbReference type="ChEBI" id="CHEBI:78442"/>
        <dbReference type="ChEBI" id="CHEBI:78537"/>
        <dbReference type="ChEBI" id="CHEBI:456215"/>
        <dbReference type="EC" id="6.1.1.9"/>
    </reaction>
</comment>
<evidence type="ECO:0000259" key="19">
    <source>
        <dbReference type="Pfam" id="PF10458"/>
    </source>
</evidence>
<gene>
    <name evidence="20" type="ORF">GOMPHAMPRED_005217</name>
</gene>
<dbReference type="PROSITE" id="PS00178">
    <property type="entry name" value="AA_TRNA_LIGASE_I"/>
    <property type="match status" value="1"/>
</dbReference>
<dbReference type="SUPFAM" id="SSF46589">
    <property type="entry name" value="tRNA-binding arm"/>
    <property type="match status" value="1"/>
</dbReference>
<protein>
    <recommendedName>
        <fullName evidence="12">Valine--tRNA ligase, mitochondrial</fullName>
        <ecNumber evidence="4">6.1.1.9</ecNumber>
    </recommendedName>
    <alternativeName>
        <fullName evidence="11">Valyl-tRNA synthetase</fullName>
    </alternativeName>
</protein>
<dbReference type="NCBIfam" id="NF004349">
    <property type="entry name" value="PRK05729.1"/>
    <property type="match status" value="1"/>
</dbReference>
<dbReference type="GO" id="GO:0005829">
    <property type="term" value="C:cytosol"/>
    <property type="evidence" value="ECO:0007669"/>
    <property type="project" value="TreeGrafter"/>
</dbReference>
<dbReference type="CDD" id="cd03507">
    <property type="entry name" value="Delta12-FADS-like"/>
    <property type="match status" value="1"/>
</dbReference>
<dbReference type="SUPFAM" id="SSF47323">
    <property type="entry name" value="Anticodon-binding domain of a subclass of class I aminoacyl-tRNA synthetases"/>
    <property type="match status" value="1"/>
</dbReference>
<dbReference type="InterPro" id="IPR019499">
    <property type="entry name" value="Val-tRNA_synth_tRNA-bd"/>
</dbReference>
<feature type="domain" description="Valyl-tRNA synthetase tRNA-binding arm" evidence="19">
    <location>
        <begin position="1513"/>
        <end position="1576"/>
    </location>
</feature>
<organism evidence="20 21">
    <name type="scientific">Gomphillus americanus</name>
    <dbReference type="NCBI Taxonomy" id="1940652"/>
    <lineage>
        <taxon>Eukaryota</taxon>
        <taxon>Fungi</taxon>
        <taxon>Dikarya</taxon>
        <taxon>Ascomycota</taxon>
        <taxon>Pezizomycotina</taxon>
        <taxon>Lecanoromycetes</taxon>
        <taxon>OSLEUM clade</taxon>
        <taxon>Ostropomycetidae</taxon>
        <taxon>Ostropales</taxon>
        <taxon>Graphidaceae</taxon>
        <taxon>Gomphilloideae</taxon>
        <taxon>Gomphillus</taxon>
    </lineage>
</organism>
<evidence type="ECO:0000256" key="4">
    <source>
        <dbReference type="ARBA" id="ARBA00013169"/>
    </source>
</evidence>
<feature type="transmembrane region" description="Helical" evidence="15">
    <location>
        <begin position="326"/>
        <end position="344"/>
    </location>
</feature>
<dbReference type="SUPFAM" id="SSF50677">
    <property type="entry name" value="ValRS/IleRS/LeuRS editing domain"/>
    <property type="match status" value="1"/>
</dbReference>
<dbReference type="GO" id="GO:0002161">
    <property type="term" value="F:aminoacyl-tRNA deacylase activity"/>
    <property type="evidence" value="ECO:0007669"/>
    <property type="project" value="InterPro"/>
</dbReference>
<evidence type="ECO:0000256" key="15">
    <source>
        <dbReference type="SAM" id="Phobius"/>
    </source>
</evidence>
<dbReference type="CDD" id="cd07962">
    <property type="entry name" value="Anticodon_Ia_Val"/>
    <property type="match status" value="1"/>
</dbReference>
<sequence>MSVRRATRQTALSRSVTAESGTSSATDSAGGSPTMSPLKRSASSTSMSSLESDAAKSTHTKMIDTYGNTFEIPDFTIKQIRDAIPAHCYQRSGARGLAYVARDILYLSVVFALYYNYVTPEYIPSTLLRGALWTVYTVVQGMTATGIWVLAHECGHQSFSTSKVFNDTVGFILHSALLVPYFSWKISHGKHHKATGHMERDMTWAPKTRQDYAKKTGHFIHELHELTEETPIATAIHLLLQQLIGWPMYLVTNTTGHNNHERQSEGRGRGKKNGLFTGVNHFNPSSPLYESKDAKYILLSDIGLLAAGTVLYLLTQKFGFYNMAIWYFIPYLWVNHWLVAITFLQHTDPALPHYDDETWTFARGAASTIDREFGFIGRHLFHGIIETHVLHHYVSLIPFYHADEATEAIKPVMGKHYRSNTEGGPIGFFRSLWRNQLLQHFVSRPPLLRNSYRSNNKRLHSIAMAVNASSHNPTGERTGPTGGAPPSISSDSKDAILNAASNDPLGQHAGGHDAGQAVEKEGETRAKSEKELERERKKAEKLKKLADKQAKNAAAPPPATTGKKGKAKPDAGNAAALEPYVEETPLGSKKMLKSLDDEYHKAYNPEVVESAWYAWWEKEGYFKPEIAPKTQSGSKGEEKPPFYISIPPPNVTGALHMGHALATTLQDIMIRHNRMLGRPTLFAPGCDHAGIATQTVVENMLWRKEKKTRHDFSRKDFIALVQEWKDDYHQRICNTLRKMGASVDWDRERFTMDDAYQNAVRETFVKLHEEGLIYRANRLVNWCPKLNTALSNIEVDNKELEGTTLLNVPGYDKKVEFGVLTHFKYPIEDSSETIEVATTRVETMLGDTAIAVNPKDERYQHLVGKFAIHPFIDRKIAIVADNYVEMDFGTGAVKITPAHDPNDNELGKRHDLEVINIFTDDGKMNELTGEFAGMHRFQARGEVVAKLQDKGLYVKSEDNPMKVPMCSRSKDVIEPMIKPQWYMDVEDMAKEAIKIVETGELKIKPDTAEKTYIRWMETVQPWCLSRQLWWGHQIPAYFVSLEGEENSESALTEKDDQAGLTGTQRKGDERWIVARSEEAAMEIASKRFSGKKISLRRDEDVLDTWFSSGLWPFAILGWPKNTPDLEKFYPSSMLETGWDILFFWVAKMVFFATKLTGKSPFAEVFCHSLVRDSEGRKMSKSLGNVIDPLDVMKGIELEALHEKLKQGNLDPRELVKASKFQNTAFPDGIPECGADAIRFSLAAYTTGGGDIALDVKVIHAYRKFCNKIYQATKYVLGKLGPDYVPPATVSKTGKESLAERWILRKLAIAARDLNKTLDDRAFSEATQICYQFWYTQLCDVFIENSKTLIQNGTPEEQSSAQATLYTAIDAGLRMIHPFMPFLSEELWQHLPRRPDDSIPSIVISAFPQYSDYTAFDDAEAEQAYDLVMDVSRAIRSLTSSYSIKDSAILYAQFSSSAALATATNELPSIHSLAGKSVGQINLLSATDSKPKGCIPFVVDATSTVFLLVKGAIDLDAEIAKMQKKIDKASAGVEKQRKLLADPNYQKKVSPEVQAGERKRLDDALKEVREVQASIDQFQALKLGEA</sequence>
<dbReference type="EC" id="6.1.1.9" evidence="4"/>
<feature type="region of interest" description="Disordered" evidence="14">
    <location>
        <begin position="468"/>
        <end position="571"/>
    </location>
</feature>
<dbReference type="Pfam" id="PF00133">
    <property type="entry name" value="tRNA-synt_1"/>
    <property type="match status" value="1"/>
</dbReference>
<dbReference type="GO" id="GO:0005524">
    <property type="term" value="F:ATP binding"/>
    <property type="evidence" value="ECO:0007669"/>
    <property type="project" value="UniProtKB-KW"/>
</dbReference>
<keyword evidence="15" id="KW-0812">Transmembrane</keyword>
<evidence type="ECO:0000256" key="3">
    <source>
        <dbReference type="ARBA" id="ARBA00005594"/>
    </source>
</evidence>
<dbReference type="GO" id="GO:0006629">
    <property type="term" value="P:lipid metabolic process"/>
    <property type="evidence" value="ECO:0007669"/>
    <property type="project" value="InterPro"/>
</dbReference>